<accession>A0AB39IJP1</accession>
<dbReference type="EMBL" id="JAGJWX010000010">
    <property type="protein sequence ID" value="MBP2857903.1"/>
    <property type="molecule type" value="Genomic_DNA"/>
</dbReference>
<evidence type="ECO:0000313" key="3">
    <source>
        <dbReference type="Proteomes" id="UP000810130"/>
    </source>
</evidence>
<organism evidence="2">
    <name type="scientific">Dickeya oryzae</name>
    <dbReference type="NCBI Taxonomy" id="1240404"/>
    <lineage>
        <taxon>Bacteria</taxon>
        <taxon>Pseudomonadati</taxon>
        <taxon>Pseudomonadota</taxon>
        <taxon>Gammaproteobacteria</taxon>
        <taxon>Enterobacterales</taxon>
        <taxon>Pectobacteriaceae</taxon>
        <taxon>Dickeya</taxon>
    </lineage>
</organism>
<dbReference type="GeneID" id="302583466"/>
<gene>
    <name evidence="1" type="ORF">J8657_09865</name>
    <name evidence="2" type="ORF">LF929_017315</name>
</gene>
<dbReference type="RefSeq" id="WP_038907069.1">
    <property type="nucleotide sequence ID" value="NZ_CM001972.1"/>
</dbReference>
<name>A0AB39IJP1_9GAMM</name>
<dbReference type="Proteomes" id="UP000810130">
    <property type="component" value="Unassembled WGS sequence"/>
</dbReference>
<keyword evidence="3" id="KW-1185">Reference proteome</keyword>
<dbReference type="EMBL" id="CP162670">
    <property type="protein sequence ID" value="XDL23987.1"/>
    <property type="molecule type" value="Genomic_DNA"/>
</dbReference>
<reference evidence="2" key="2">
    <citation type="submission" date="2024-07" db="EMBL/GenBank/DDBJ databases">
        <authorList>
            <person name="Pedron J."/>
        </authorList>
    </citation>
    <scope>NUCLEOTIDE SEQUENCE</scope>
    <source>
        <strain evidence="2">A003-S1-M15</strain>
    </source>
</reference>
<evidence type="ECO:0000313" key="2">
    <source>
        <dbReference type="EMBL" id="XDL23987.1"/>
    </source>
</evidence>
<evidence type="ECO:0000313" key="1">
    <source>
        <dbReference type="EMBL" id="MBP2857903.1"/>
    </source>
</evidence>
<reference evidence="1 3" key="1">
    <citation type="submission" date="2021-04" db="EMBL/GenBank/DDBJ databases">
        <title>Genomic and host-range diversity within the Dickeya zeae complex, identification of D. zeae and D. oryzae members, proposal of two novel subspecies D. zeae subsp. zeae subsp. nov. and D. zeae subsp. dombae subsp. nov.</title>
        <authorList>
            <person name="Van Gijsegem F."/>
            <person name="Hugouvieux-Cotte-Pattat N."/>
        </authorList>
    </citation>
    <scope>NUCLEOTIDE SEQUENCE [LARGE SCALE GENOMIC DNA]</scope>
    <source>
        <strain evidence="1 3">FVG03</strain>
    </source>
</reference>
<proteinExistence type="predicted"/>
<sequence length="420" mass="48298">MSVDKSKSFEFIKEYINNRMEGDIAWVGDTLPFIECEQLALSLSTNFRADPVHHNTYKVVFLFSENIFDYGNSWRLVLDESIRLLNNDGFLIIRSTDSNFGTLFDLKSQLFRNKNIDVILTKQSKFLDGVVISVFKIIKKNIINYNDKSWSIGILSNGKKEDVVLNLIESINKANHQNLPIEFIIAGPEIVDKRVDGVVIKYVNTAIKDDLPRISEKKNNIINAAEMANIAIFHDRYIVNDDFFDGFDNFGYNFDFLTIKQFYENGKEFPAYLAFEHREKKWQRPLNIVNHDLALPGSFINGGLIVTKKNIFINPLFNSLLLHNEAEDVELAFHLSESGIVARFNGFSSSKTIGIPLDYTSTFVDTTSSSFNGRGISGRKSRVLFYVAYSIWRKLPNSIKDKLKRRIGLYEKIKNFIHHR</sequence>
<protein>
    <submittedName>
        <fullName evidence="2">Uncharacterized protein</fullName>
    </submittedName>
</protein>
<dbReference type="AlphaFoldDB" id="A0AB39IJP1"/>